<geneLocation type="plasmid" evidence="2">
    <name>pap1468-1</name>
</geneLocation>
<dbReference type="RefSeq" id="WP_012813322.1">
    <property type="nucleotide sequence ID" value="NZ_CP021923.1"/>
</dbReference>
<accession>A0AAC9X2Z6</accession>
<dbReference type="AlphaFoldDB" id="A0AAC9X2Z6"/>
<name>A0AAC9X2Z6_ACEPA</name>
<organism evidence="1 2">
    <name type="scientific">Acetobacter pasteurianus subsp. pasteurianus</name>
    <dbReference type="NCBI Taxonomy" id="481145"/>
    <lineage>
        <taxon>Bacteria</taxon>
        <taxon>Pseudomonadati</taxon>
        <taxon>Pseudomonadota</taxon>
        <taxon>Alphaproteobacteria</taxon>
        <taxon>Acetobacterales</taxon>
        <taxon>Acetobacteraceae</taxon>
        <taxon>Acetobacter</taxon>
    </lineage>
</organism>
<gene>
    <name evidence="1" type="ORF">S101468_03022</name>
</gene>
<reference evidence="1 2" key="1">
    <citation type="submission" date="2017-06" db="EMBL/GenBank/DDBJ databases">
        <title>Genome sequence of Acetobacter pasteurianus subsp. pasteurianus strain SRCM101468.</title>
        <authorList>
            <person name="Cho S.H."/>
        </authorList>
    </citation>
    <scope>NUCLEOTIDE SEQUENCE [LARGE SCALE GENOMIC DNA]</scope>
    <source>
        <strain evidence="1 2">SRCM101468</strain>
        <plasmid evidence="2">pap1468-1</plasmid>
    </source>
</reference>
<proteinExistence type="predicted"/>
<keyword evidence="1" id="KW-0614">Plasmid</keyword>
<protein>
    <submittedName>
        <fullName evidence="1">Uncharacterized protein</fullName>
    </submittedName>
</protein>
<evidence type="ECO:0000313" key="1">
    <source>
        <dbReference type="EMBL" id="ASC07223.1"/>
    </source>
</evidence>
<evidence type="ECO:0000313" key="2">
    <source>
        <dbReference type="Proteomes" id="UP000196816"/>
    </source>
</evidence>
<dbReference type="Proteomes" id="UP000196816">
    <property type="component" value="Plasmid pAP1468-1"/>
</dbReference>
<sequence length="277" mass="31802">MNCNLSDKSICERSFQKNNARWYYPTHPNHSWFEGFSRNFLSPDVRIWADYNDSVTEWYGWESRHLNDVKAPQDFVDRSAALKAVFDGAMFLYLGKIYQPIIFGAAEAHAVADQPFIRHLPESADVRVDPFSQIEINKTVVSTEYPFDNPVSTMLFAARYDYVVRDILKYIGVQNLTYVTLYALHDWMTMKECGWTTNELASHAGWTKAELKDFTQTANNPAYLGPFCRHGGVDTPPKRPMPLDKAIDPILTATTAFIEKRIQSIDLQDKWDTLIAP</sequence>
<dbReference type="EMBL" id="CP021923">
    <property type="protein sequence ID" value="ASC07223.1"/>
    <property type="molecule type" value="Genomic_DNA"/>
</dbReference>